<dbReference type="RefSeq" id="WP_044185724.1">
    <property type="nucleotide sequence ID" value="NZ_JMCB01000003.1"/>
</dbReference>
<dbReference type="STRING" id="394096.DB31_5587"/>
<organism evidence="1 2">
    <name type="scientific">Hyalangium minutum</name>
    <dbReference type="NCBI Taxonomy" id="394096"/>
    <lineage>
        <taxon>Bacteria</taxon>
        <taxon>Pseudomonadati</taxon>
        <taxon>Myxococcota</taxon>
        <taxon>Myxococcia</taxon>
        <taxon>Myxococcales</taxon>
        <taxon>Cystobacterineae</taxon>
        <taxon>Archangiaceae</taxon>
        <taxon>Hyalangium</taxon>
    </lineage>
</organism>
<reference evidence="1 2" key="1">
    <citation type="submission" date="2014-04" db="EMBL/GenBank/DDBJ databases">
        <title>Genome assembly of Hyalangium minutum DSM 14724.</title>
        <authorList>
            <person name="Sharma G."/>
            <person name="Subramanian S."/>
        </authorList>
    </citation>
    <scope>NUCLEOTIDE SEQUENCE [LARGE SCALE GENOMIC DNA]</scope>
    <source>
        <strain evidence="1 2">DSM 14724</strain>
    </source>
</reference>
<dbReference type="NCBIfam" id="TIGR03359">
    <property type="entry name" value="VI_chp_6"/>
    <property type="match status" value="1"/>
</dbReference>
<dbReference type="PANTHER" id="PTHR35370">
    <property type="entry name" value="CYTOPLASMIC PROTEIN-RELATED-RELATED"/>
    <property type="match status" value="1"/>
</dbReference>
<dbReference type="Pfam" id="PF05947">
    <property type="entry name" value="T6SS_TssF"/>
    <property type="match status" value="1"/>
</dbReference>
<dbReference type="EMBL" id="JMCB01000003">
    <property type="protein sequence ID" value="KFE70545.1"/>
    <property type="molecule type" value="Genomic_DNA"/>
</dbReference>
<comment type="caution">
    <text evidence="1">The sequence shown here is derived from an EMBL/GenBank/DDBJ whole genome shotgun (WGS) entry which is preliminary data.</text>
</comment>
<proteinExistence type="predicted"/>
<gene>
    <name evidence="1" type="ORF">DB31_5587</name>
</gene>
<evidence type="ECO:0000313" key="1">
    <source>
        <dbReference type="EMBL" id="KFE70545.1"/>
    </source>
</evidence>
<dbReference type="InterPro" id="IPR010272">
    <property type="entry name" value="T6SS_TssF"/>
</dbReference>
<keyword evidence="2" id="KW-1185">Reference proteome</keyword>
<dbReference type="PANTHER" id="PTHR35370:SF1">
    <property type="entry name" value="TYPE VI SECRETION SYSTEM COMPONENT TSSF1"/>
    <property type="match status" value="1"/>
</dbReference>
<dbReference type="AlphaFoldDB" id="A0A085WS82"/>
<dbReference type="OrthoDB" id="9763676at2"/>
<accession>A0A085WS82</accession>
<name>A0A085WS82_9BACT</name>
<sequence length="580" mass="63903">MFSKYYQSELAYLREMGKAFGSANPALAGMLVERGGDPDVERLLEGFAFLTARIRERIDDAVPEVVHGLVDLLLPHYLRVLPSASVVEFTPHARLLRGRSRIPAGAEVGSKPVDGTTCVFRTTRPVDLLPLTLVETVLDQSTQLAPVLRVQLQVAEQGRSEIFQEEGFSLFIHGEPAVSSTLLVWLMRHCKGVVLKGSGGSETVRLPPNSLRAVGFAPEDQLLPWPARAPEGYRLLQEYFTLPQKFLFVEVRGLQAAAGLTGQKLELIFEFERPPPLTGRVPKDIFKLHCAPVVNLFSTTSDPIKVGTMGHEHLLRASGLDPEHMEVYSVDTVTGLQAGRTDRLDYKPFFDFAHNTGDNARFFRLRRSQSPLNDGIDTFLSLGSPRDVAPSATEETLSIDLTCTNRSLPTRLQVGDLSMPTPASPTTAKFRNIIALSKPVRPPLGSELHWRLLSHLALNQRSLLDPGTLKALLELYNFQATADQPTARANTLRIDSLTAVAGKPATRFLQGAPVRGTQVTVDVEEAGFTGLGDAFLFGSVLDEIFASYVSLNAFSELLLRIQPSQVEYRWPPRNGRQPIL</sequence>
<evidence type="ECO:0000313" key="2">
    <source>
        <dbReference type="Proteomes" id="UP000028725"/>
    </source>
</evidence>
<protein>
    <submittedName>
        <fullName evidence="1">Protein ImpG/VasA</fullName>
    </submittedName>
</protein>
<dbReference type="PIRSF" id="PIRSF028304">
    <property type="entry name" value="UCP028304"/>
    <property type="match status" value="1"/>
</dbReference>
<dbReference type="Proteomes" id="UP000028725">
    <property type="component" value="Unassembled WGS sequence"/>
</dbReference>
<dbReference type="PATRIC" id="fig|394096.3.peg.2066"/>